<evidence type="ECO:0000256" key="1">
    <source>
        <dbReference type="ARBA" id="ARBA00004245"/>
    </source>
</evidence>
<sequence>MTYIDPGDCSDDDDPVHRLVRAIVGSSNDGHVISLAERVLGSQIGTKNDNSGTRRGGGSSSSSHNNVDLSSTWRRISRKVRDPKSKEEIEQLYRLYEQETEAMDDPHLPSQVITTLTKLMGKKIPMCTSNSKTLSTNAGEMQSMRKKIENAENEGGNNFTTSSASASTPAETEEEILLRECLYSLQGINGDRIRYYIRDQNDNNLPDASNYEGIRINSPAITQNLLYTGQVSETRLGSGALDALKICGEAGWLYSRIQSYIHHVQQDRTKGVVARAFAETLAEQLRDYHSLLTTYETKLPGFTLRQMLVELRGPTFRLKTLAMLVDGLQEFRGGHLLSALHKHSIHGNTVHANIVKSILHKASRPWFEILYAWTTKGVLSDPWNEFFVVVNKNVDDKHLWKNKYRINQDQVPNGILDLELVKPAFNVGKGINFIRRCLLDGQWTMQIQNDATDIGGTADGENEMENVLGYKYQSHENGNLENIVLQKTLNSAARLVHSHILCTLKEENHLMQHLFALKQFLLLGQGDFFSALTEGLYNEFKSSSSGESSGVKEIYKHSLLIIVEGALRGSNAKHLPQYIIERLQVELILDPGEEMDDMRGPAAKLMIDNNKPTRDHRNIYDIFMLDYQVPDPVIAIVHAGALDRYKMVFSLLFRVKKIEFMLNLTWRQSATLQHALQISAQHTGIDVSSSTGYAKATFLLRNISILRQSMTHLIVNLKSYLMFEVIEGGWQRLQSAINEATTLDEAIEAHDNYLDTIIRKAMVRVQERDEFPQQNLLAGQVEIVLDIANEFCDLQEKLFDRSLKEAEIVAQKRLDAESRLKKGEWGFDSQKDIAEQETFFGLASSSVSNEVSKISDNYNNHAVSLLSALSDSVDGNAKSGKLDMYDGGGLHDDDLHPQRFLIAQLDHNDFYANQELR</sequence>
<dbReference type="InterPro" id="IPR040457">
    <property type="entry name" value="GCP_C"/>
</dbReference>
<dbReference type="PANTHER" id="PTHR19302:SF14">
    <property type="entry name" value="GAMMA-TUBULIN COMPLEX COMPONENT 3"/>
    <property type="match status" value="1"/>
</dbReference>
<dbReference type="PANTHER" id="PTHR19302">
    <property type="entry name" value="GAMMA TUBULIN COMPLEX PROTEIN"/>
    <property type="match status" value="1"/>
</dbReference>
<dbReference type="OrthoDB" id="5860513at2759"/>
<dbReference type="GO" id="GO:0051321">
    <property type="term" value="P:meiotic cell cycle"/>
    <property type="evidence" value="ECO:0007669"/>
    <property type="project" value="TreeGrafter"/>
</dbReference>
<evidence type="ECO:0000313" key="9">
    <source>
        <dbReference type="EMBL" id="OEU18600.1"/>
    </source>
</evidence>
<dbReference type="EMBL" id="KV784356">
    <property type="protein sequence ID" value="OEU18600.1"/>
    <property type="molecule type" value="Genomic_DNA"/>
</dbReference>
<comment type="similarity">
    <text evidence="2">Belongs to the TUBGCP family.</text>
</comment>
<evidence type="ECO:0000313" key="10">
    <source>
        <dbReference type="Proteomes" id="UP000095751"/>
    </source>
</evidence>
<dbReference type="InterPro" id="IPR042241">
    <property type="entry name" value="GCP_C_sf"/>
</dbReference>
<dbReference type="GO" id="GO:0007020">
    <property type="term" value="P:microtubule nucleation"/>
    <property type="evidence" value="ECO:0007669"/>
    <property type="project" value="InterPro"/>
</dbReference>
<name>A0A1E7FK91_9STRA</name>
<keyword evidence="10" id="KW-1185">Reference proteome</keyword>
<keyword evidence="4" id="KW-0493">Microtubule</keyword>
<keyword evidence="3" id="KW-0963">Cytoplasm</keyword>
<proteinExistence type="inferred from homology"/>
<dbReference type="Gene3D" id="1.20.120.1900">
    <property type="entry name" value="Gamma-tubulin complex, C-terminal domain"/>
    <property type="match status" value="1"/>
</dbReference>
<accession>A0A1E7FK91</accession>
<evidence type="ECO:0000256" key="4">
    <source>
        <dbReference type="ARBA" id="ARBA00022701"/>
    </source>
</evidence>
<feature type="domain" description="Gamma tubulin complex component C-terminal" evidence="7">
    <location>
        <begin position="510"/>
        <end position="911"/>
    </location>
</feature>
<dbReference type="InterPro" id="IPR007259">
    <property type="entry name" value="GCP"/>
</dbReference>
<gene>
    <name evidence="9" type="ORF">FRACYDRAFT_224880</name>
</gene>
<evidence type="ECO:0000256" key="2">
    <source>
        <dbReference type="ARBA" id="ARBA00010337"/>
    </source>
</evidence>
<dbReference type="GO" id="GO:0051011">
    <property type="term" value="F:microtubule minus-end binding"/>
    <property type="evidence" value="ECO:0007669"/>
    <property type="project" value="TreeGrafter"/>
</dbReference>
<evidence type="ECO:0000259" key="7">
    <source>
        <dbReference type="Pfam" id="PF04130"/>
    </source>
</evidence>
<dbReference type="InterPro" id="IPR041470">
    <property type="entry name" value="GCP_N"/>
</dbReference>
<dbReference type="KEGG" id="fcy:FRACYDRAFT_224880"/>
<dbReference type="GO" id="GO:0051225">
    <property type="term" value="P:spindle assembly"/>
    <property type="evidence" value="ECO:0007669"/>
    <property type="project" value="TreeGrafter"/>
</dbReference>
<feature type="compositionally biased region" description="Low complexity" evidence="6">
    <location>
        <begin position="60"/>
        <end position="69"/>
    </location>
</feature>
<dbReference type="GO" id="GO:0000278">
    <property type="term" value="P:mitotic cell cycle"/>
    <property type="evidence" value="ECO:0007669"/>
    <property type="project" value="TreeGrafter"/>
</dbReference>
<evidence type="ECO:0000256" key="6">
    <source>
        <dbReference type="SAM" id="MobiDB-lite"/>
    </source>
</evidence>
<dbReference type="Pfam" id="PF17681">
    <property type="entry name" value="GCP_N_terminal"/>
    <property type="match status" value="1"/>
</dbReference>
<comment type="subcellular location">
    <subcellularLocation>
        <location evidence="1">Cytoplasm</location>
        <location evidence="1">Cytoskeleton</location>
    </subcellularLocation>
</comment>
<evidence type="ECO:0000259" key="8">
    <source>
        <dbReference type="Pfam" id="PF17681"/>
    </source>
</evidence>
<dbReference type="GO" id="GO:0000930">
    <property type="term" value="C:gamma-tubulin complex"/>
    <property type="evidence" value="ECO:0007669"/>
    <property type="project" value="TreeGrafter"/>
</dbReference>
<evidence type="ECO:0000256" key="3">
    <source>
        <dbReference type="ARBA" id="ARBA00022490"/>
    </source>
</evidence>
<dbReference type="Proteomes" id="UP000095751">
    <property type="component" value="Unassembled WGS sequence"/>
</dbReference>
<keyword evidence="5" id="KW-0206">Cytoskeleton</keyword>
<feature type="region of interest" description="Disordered" evidence="6">
    <location>
        <begin position="44"/>
        <end position="69"/>
    </location>
</feature>
<dbReference type="GO" id="GO:0043015">
    <property type="term" value="F:gamma-tubulin binding"/>
    <property type="evidence" value="ECO:0007669"/>
    <property type="project" value="InterPro"/>
</dbReference>
<dbReference type="GO" id="GO:0031122">
    <property type="term" value="P:cytoplasmic microtubule organization"/>
    <property type="evidence" value="ECO:0007669"/>
    <property type="project" value="TreeGrafter"/>
</dbReference>
<evidence type="ECO:0000256" key="5">
    <source>
        <dbReference type="ARBA" id="ARBA00023212"/>
    </source>
</evidence>
<dbReference type="GO" id="GO:0005874">
    <property type="term" value="C:microtubule"/>
    <property type="evidence" value="ECO:0007669"/>
    <property type="project" value="UniProtKB-KW"/>
</dbReference>
<feature type="domain" description="Gamma tubulin complex component protein N-terminal" evidence="8">
    <location>
        <begin position="178"/>
        <end position="507"/>
    </location>
</feature>
<dbReference type="GO" id="GO:0000922">
    <property type="term" value="C:spindle pole"/>
    <property type="evidence" value="ECO:0007669"/>
    <property type="project" value="InterPro"/>
</dbReference>
<protein>
    <submittedName>
        <fullName evidence="9">Spc97_Spc98-domain-containing protein</fullName>
    </submittedName>
</protein>
<organism evidence="9 10">
    <name type="scientific">Fragilariopsis cylindrus CCMP1102</name>
    <dbReference type="NCBI Taxonomy" id="635003"/>
    <lineage>
        <taxon>Eukaryota</taxon>
        <taxon>Sar</taxon>
        <taxon>Stramenopiles</taxon>
        <taxon>Ochrophyta</taxon>
        <taxon>Bacillariophyta</taxon>
        <taxon>Bacillariophyceae</taxon>
        <taxon>Bacillariophycidae</taxon>
        <taxon>Bacillariales</taxon>
        <taxon>Bacillariaceae</taxon>
        <taxon>Fragilariopsis</taxon>
    </lineage>
</organism>
<dbReference type="InParanoid" id="A0A1E7FK91"/>
<dbReference type="Pfam" id="PF04130">
    <property type="entry name" value="GCP_C_terminal"/>
    <property type="match status" value="1"/>
</dbReference>
<reference evidence="9 10" key="1">
    <citation type="submission" date="2016-09" db="EMBL/GenBank/DDBJ databases">
        <title>Extensive genetic diversity and differential bi-allelic expression allows diatom success in the polar Southern Ocean.</title>
        <authorList>
            <consortium name="DOE Joint Genome Institute"/>
            <person name="Mock T."/>
            <person name="Otillar R.P."/>
            <person name="Strauss J."/>
            <person name="Dupont C."/>
            <person name="Frickenhaus S."/>
            <person name="Maumus F."/>
            <person name="Mcmullan M."/>
            <person name="Sanges R."/>
            <person name="Schmutz J."/>
            <person name="Toseland A."/>
            <person name="Valas R."/>
            <person name="Veluchamy A."/>
            <person name="Ward B.J."/>
            <person name="Allen A."/>
            <person name="Barry K."/>
            <person name="Falciatore A."/>
            <person name="Ferrante M."/>
            <person name="Fortunato A.E."/>
            <person name="Gloeckner G."/>
            <person name="Gruber A."/>
            <person name="Hipkin R."/>
            <person name="Janech M."/>
            <person name="Kroth P."/>
            <person name="Leese F."/>
            <person name="Lindquist E."/>
            <person name="Lyon B.R."/>
            <person name="Martin J."/>
            <person name="Mayer C."/>
            <person name="Parker M."/>
            <person name="Quesneville H."/>
            <person name="Raymond J."/>
            <person name="Uhlig C."/>
            <person name="Valentin K.U."/>
            <person name="Worden A.Z."/>
            <person name="Armbrust E.V."/>
            <person name="Bowler C."/>
            <person name="Green B."/>
            <person name="Moulton V."/>
            <person name="Van Oosterhout C."/>
            <person name="Grigoriev I."/>
        </authorList>
    </citation>
    <scope>NUCLEOTIDE SEQUENCE [LARGE SCALE GENOMIC DNA]</scope>
    <source>
        <strain evidence="9 10">CCMP1102</strain>
    </source>
</reference>
<dbReference type="AlphaFoldDB" id="A0A1E7FK91"/>